<dbReference type="InterPro" id="IPR003594">
    <property type="entry name" value="HATPase_dom"/>
</dbReference>
<accession>A0ABU1FH60</accession>
<dbReference type="Pfam" id="PF13185">
    <property type="entry name" value="GAF_2"/>
    <property type="match status" value="1"/>
</dbReference>
<dbReference type="SMART" id="SM00065">
    <property type="entry name" value="GAF"/>
    <property type="match status" value="2"/>
</dbReference>
<dbReference type="Gene3D" id="1.20.5.1930">
    <property type="match status" value="1"/>
</dbReference>
<proteinExistence type="predicted"/>
<evidence type="ECO:0000256" key="2">
    <source>
        <dbReference type="ARBA" id="ARBA00022777"/>
    </source>
</evidence>
<evidence type="ECO:0000313" key="6">
    <source>
        <dbReference type="EMBL" id="MDR5691090.1"/>
    </source>
</evidence>
<dbReference type="InterPro" id="IPR011712">
    <property type="entry name" value="Sig_transdc_His_kin_sub3_dim/P"/>
</dbReference>
<reference evidence="7" key="1">
    <citation type="submission" date="2023-07" db="EMBL/GenBank/DDBJ databases">
        <title>Description of three actinobacteria isolated from air of manufacturing shop in a pharmaceutical factory.</title>
        <authorList>
            <person name="Zhang D.-F."/>
        </authorList>
    </citation>
    <scope>NUCLEOTIDE SEQUENCE [LARGE SCALE GENOMIC DNA]</scope>
    <source>
        <strain evidence="7">CCTCC AB 2011122</strain>
    </source>
</reference>
<keyword evidence="3" id="KW-0902">Two-component regulatory system</keyword>
<evidence type="ECO:0000256" key="1">
    <source>
        <dbReference type="ARBA" id="ARBA00022679"/>
    </source>
</evidence>
<keyword evidence="1" id="KW-0808">Transferase</keyword>
<feature type="domain" description="Histidine kinase/HSP90-like ATPase" evidence="5">
    <location>
        <begin position="471"/>
        <end position="560"/>
    </location>
</feature>
<dbReference type="Gene3D" id="3.30.450.40">
    <property type="match status" value="2"/>
</dbReference>
<keyword evidence="2" id="KW-0418">Kinase</keyword>
<dbReference type="InterPro" id="IPR003018">
    <property type="entry name" value="GAF"/>
</dbReference>
<feature type="domain" description="GAF" evidence="4">
    <location>
        <begin position="213"/>
        <end position="361"/>
    </location>
</feature>
<dbReference type="Gene3D" id="3.30.565.10">
    <property type="entry name" value="Histidine kinase-like ATPase, C-terminal domain"/>
    <property type="match status" value="1"/>
</dbReference>
<comment type="caution">
    <text evidence="6">The sequence shown here is derived from an EMBL/GenBank/DDBJ whole genome shotgun (WGS) entry which is preliminary data.</text>
</comment>
<dbReference type="SUPFAM" id="SSF55781">
    <property type="entry name" value="GAF domain-like"/>
    <property type="match status" value="2"/>
</dbReference>
<protein>
    <submittedName>
        <fullName evidence="6">GAF domain-containing protein</fullName>
    </submittedName>
</protein>
<name>A0ABU1FH60_9MICO</name>
<evidence type="ECO:0000259" key="5">
    <source>
        <dbReference type="SMART" id="SM00387"/>
    </source>
</evidence>
<dbReference type="InterPro" id="IPR029016">
    <property type="entry name" value="GAF-like_dom_sf"/>
</dbReference>
<dbReference type="EMBL" id="JAVKGS010000001">
    <property type="protein sequence ID" value="MDR5691090.1"/>
    <property type="molecule type" value="Genomic_DNA"/>
</dbReference>
<sequence length="567" mass="60009">MSFPEGPRSELDRTLRELVDRADEVMRTQGRLRALLSATQAVVEPIELAEVLRRIVETAVKLVDAEYGALGVLAPQGGLEEFIHVGMPDDMVHRIGHLPDGRGLLGALIDHPDPIRLHEIGEDPRSVGFPAGHPPMHSFLGVPVRVRDEVFGNLYLTNRADGDFSEEDVELISALAAAAGVAIDNARRFAESQMREAWAAASAQVAAALLTSSSDDAAALIADELASRGAADRVSVVVRGEEPGSVRVLESRGVDCDDVAGDEVPPGRTLAAVTLEGGATRTTPGGRTEAPRDALALHADGHDGPVLFVALRKSGLPTAVIAAGRRPGAPHFTPAEMRIAEDLAERVSLAHELAEAREAQQRSLLLEDRARIARDLHDHVVQQLYGAGLDLQAVASLSTGAAAERIESAVETLDETIAQIRTIVFALTPRAGGAPTLRHRVLDLAGAASRHLRQPVSVSFSGPVDLISQGRLSDELTASVRELLSNAVKHAEAHTVGLTVAAYDGVVAAEVVDDGRGIGAPVRRSGLDNLRTRAEQLGGSFEVDSGPHGTRARWTVPVEAEPVSTNP</sequence>
<evidence type="ECO:0000259" key="4">
    <source>
        <dbReference type="SMART" id="SM00065"/>
    </source>
</evidence>
<feature type="domain" description="GAF" evidence="4">
    <location>
        <begin position="47"/>
        <end position="193"/>
    </location>
</feature>
<dbReference type="SMART" id="SM00387">
    <property type="entry name" value="HATPase_c"/>
    <property type="match status" value="1"/>
</dbReference>
<organism evidence="6 7">
    <name type="scientific">Agromyces indicus</name>
    <dbReference type="NCBI Taxonomy" id="758919"/>
    <lineage>
        <taxon>Bacteria</taxon>
        <taxon>Bacillati</taxon>
        <taxon>Actinomycetota</taxon>
        <taxon>Actinomycetes</taxon>
        <taxon>Micrococcales</taxon>
        <taxon>Microbacteriaceae</taxon>
        <taxon>Agromyces</taxon>
    </lineage>
</organism>
<dbReference type="InterPro" id="IPR050482">
    <property type="entry name" value="Sensor_HK_TwoCompSys"/>
</dbReference>
<dbReference type="Proteomes" id="UP001260072">
    <property type="component" value="Unassembled WGS sequence"/>
</dbReference>
<keyword evidence="7" id="KW-1185">Reference proteome</keyword>
<evidence type="ECO:0000313" key="7">
    <source>
        <dbReference type="Proteomes" id="UP001260072"/>
    </source>
</evidence>
<dbReference type="SUPFAM" id="SSF55874">
    <property type="entry name" value="ATPase domain of HSP90 chaperone/DNA topoisomerase II/histidine kinase"/>
    <property type="match status" value="1"/>
</dbReference>
<dbReference type="RefSeq" id="WP_310519741.1">
    <property type="nucleotide sequence ID" value="NZ_BAABBS010000004.1"/>
</dbReference>
<dbReference type="Pfam" id="PF07730">
    <property type="entry name" value="HisKA_3"/>
    <property type="match status" value="1"/>
</dbReference>
<evidence type="ECO:0000256" key="3">
    <source>
        <dbReference type="ARBA" id="ARBA00023012"/>
    </source>
</evidence>
<dbReference type="Pfam" id="PF02518">
    <property type="entry name" value="HATPase_c"/>
    <property type="match status" value="1"/>
</dbReference>
<dbReference type="PANTHER" id="PTHR24421">
    <property type="entry name" value="NITRATE/NITRITE SENSOR PROTEIN NARX-RELATED"/>
    <property type="match status" value="1"/>
</dbReference>
<gene>
    <name evidence="6" type="ORF">RH861_03350</name>
</gene>
<dbReference type="InterPro" id="IPR036890">
    <property type="entry name" value="HATPase_C_sf"/>
</dbReference>
<dbReference type="CDD" id="cd16917">
    <property type="entry name" value="HATPase_UhpB-NarQ-NarX-like"/>
    <property type="match status" value="1"/>
</dbReference>
<dbReference type="PANTHER" id="PTHR24421:SF56">
    <property type="entry name" value="OXYGEN SENSOR HISTIDINE KINASE RESPONSE REGULATOR DOST"/>
    <property type="match status" value="1"/>
</dbReference>